<dbReference type="Gene3D" id="3.10.20.90">
    <property type="entry name" value="Phosphatidylinositol 3-kinase Catalytic Subunit, Chain A, domain 1"/>
    <property type="match status" value="1"/>
</dbReference>
<dbReference type="SUPFAM" id="SSF63491">
    <property type="entry name" value="BAG domain"/>
    <property type="match status" value="1"/>
</dbReference>
<accession>A0ABD3QLV1</accession>
<evidence type="ECO:0000259" key="2">
    <source>
        <dbReference type="PROSITE" id="PS50053"/>
    </source>
</evidence>
<name>A0ABD3QLV1_9STRA</name>
<feature type="domain" description="Ubiquitin-like" evidence="2">
    <location>
        <begin position="38"/>
        <end position="89"/>
    </location>
</feature>
<dbReference type="InterPro" id="IPR003103">
    <property type="entry name" value="BAG_domain"/>
</dbReference>
<evidence type="ECO:0000313" key="3">
    <source>
        <dbReference type="EMBL" id="KAL3801112.1"/>
    </source>
</evidence>
<dbReference type="AlphaFoldDB" id="A0ABD3QLV1"/>
<dbReference type="Pfam" id="PF02179">
    <property type="entry name" value="BAG"/>
    <property type="match status" value="1"/>
</dbReference>
<gene>
    <name evidence="3" type="ORF">HJC23_002405</name>
</gene>
<dbReference type="PROSITE" id="PS50053">
    <property type="entry name" value="UBIQUITIN_2"/>
    <property type="match status" value="1"/>
</dbReference>
<feature type="compositionally biased region" description="Low complexity" evidence="1">
    <location>
        <begin position="9"/>
        <end position="20"/>
    </location>
</feature>
<dbReference type="InterPro" id="IPR036533">
    <property type="entry name" value="BAG_dom_sf"/>
</dbReference>
<dbReference type="InterPro" id="IPR029071">
    <property type="entry name" value="Ubiquitin-like_domsf"/>
</dbReference>
<dbReference type="Proteomes" id="UP001516023">
    <property type="component" value="Unassembled WGS sequence"/>
</dbReference>
<comment type="caution">
    <text evidence="3">The sequence shown here is derived from an EMBL/GenBank/DDBJ whole genome shotgun (WGS) entry which is preliminary data.</text>
</comment>
<dbReference type="EMBL" id="JABMIG020000029">
    <property type="protein sequence ID" value="KAL3801112.1"/>
    <property type="molecule type" value="Genomic_DNA"/>
</dbReference>
<evidence type="ECO:0000313" key="4">
    <source>
        <dbReference type="Proteomes" id="UP001516023"/>
    </source>
</evidence>
<sequence>MSTARSPARSGGHSSIRSGSPHASESSLVINSHPAPLLTLRIAGLGHHFELTLESTCTLLDLKKEIEKKIDLAPEYQRLVAKHKTMDDDSMVLGGTIYNVDQSHAVQSIGIGLQNRAKILLLHSSQYTVDKAGVDALTALSKEIAEVDARRVARDIGNEEVHELITQLCCKIDGVETNGSEALRRMRKSTIRKAEGVAKKSDESRRGIDP</sequence>
<proteinExistence type="predicted"/>
<keyword evidence="4" id="KW-1185">Reference proteome</keyword>
<evidence type="ECO:0000256" key="1">
    <source>
        <dbReference type="SAM" id="MobiDB-lite"/>
    </source>
</evidence>
<feature type="region of interest" description="Disordered" evidence="1">
    <location>
        <begin position="1"/>
        <end position="28"/>
    </location>
</feature>
<protein>
    <recommendedName>
        <fullName evidence="2">Ubiquitin-like domain-containing protein</fullName>
    </recommendedName>
</protein>
<dbReference type="Gene3D" id="1.20.58.120">
    <property type="entry name" value="BAG domain"/>
    <property type="match status" value="1"/>
</dbReference>
<reference evidence="3 4" key="1">
    <citation type="journal article" date="2020" name="G3 (Bethesda)">
        <title>Improved Reference Genome for Cyclotella cryptica CCMP332, a Model for Cell Wall Morphogenesis, Salinity Adaptation, and Lipid Production in Diatoms (Bacillariophyta).</title>
        <authorList>
            <person name="Roberts W.R."/>
            <person name="Downey K.M."/>
            <person name="Ruck E.C."/>
            <person name="Traller J.C."/>
            <person name="Alverson A.J."/>
        </authorList>
    </citation>
    <scope>NUCLEOTIDE SEQUENCE [LARGE SCALE GENOMIC DNA]</scope>
    <source>
        <strain evidence="3 4">CCMP332</strain>
    </source>
</reference>
<dbReference type="InterPro" id="IPR000626">
    <property type="entry name" value="Ubiquitin-like_dom"/>
</dbReference>
<dbReference type="SUPFAM" id="SSF54236">
    <property type="entry name" value="Ubiquitin-like"/>
    <property type="match status" value="1"/>
</dbReference>
<organism evidence="3 4">
    <name type="scientific">Cyclotella cryptica</name>
    <dbReference type="NCBI Taxonomy" id="29204"/>
    <lineage>
        <taxon>Eukaryota</taxon>
        <taxon>Sar</taxon>
        <taxon>Stramenopiles</taxon>
        <taxon>Ochrophyta</taxon>
        <taxon>Bacillariophyta</taxon>
        <taxon>Coscinodiscophyceae</taxon>
        <taxon>Thalassiosirophycidae</taxon>
        <taxon>Stephanodiscales</taxon>
        <taxon>Stephanodiscaceae</taxon>
        <taxon>Cyclotella</taxon>
    </lineage>
</organism>